<evidence type="ECO:0000313" key="1">
    <source>
        <dbReference type="EMBL" id="CAA9553331.1"/>
    </source>
</evidence>
<accession>A0A6J4UPR8</accession>
<name>A0A6J4UPR8_9CYAN</name>
<reference evidence="1" key="1">
    <citation type="submission" date="2020-02" db="EMBL/GenBank/DDBJ databases">
        <authorList>
            <person name="Meier V. D."/>
        </authorList>
    </citation>
    <scope>NUCLEOTIDE SEQUENCE</scope>
    <source>
        <strain evidence="1">AVDCRST_MAG81</strain>
    </source>
</reference>
<protein>
    <submittedName>
        <fullName evidence="1">Uncharacterized protein</fullName>
    </submittedName>
</protein>
<dbReference type="EMBL" id="CADCWO010000003">
    <property type="protein sequence ID" value="CAA9553331.1"/>
    <property type="molecule type" value="Genomic_DNA"/>
</dbReference>
<feature type="non-terminal residue" evidence="1">
    <location>
        <position position="1"/>
    </location>
</feature>
<organism evidence="1">
    <name type="scientific">uncultured Synechococcales cyanobacterium</name>
    <dbReference type="NCBI Taxonomy" id="1936017"/>
    <lineage>
        <taxon>Bacteria</taxon>
        <taxon>Bacillati</taxon>
        <taxon>Cyanobacteriota</taxon>
        <taxon>Cyanophyceae</taxon>
        <taxon>Synechococcales</taxon>
        <taxon>environmental samples</taxon>
    </lineage>
</organism>
<feature type="non-terminal residue" evidence="1">
    <location>
        <position position="40"/>
    </location>
</feature>
<gene>
    <name evidence="1" type="ORF">AVDCRST_MAG81-26</name>
</gene>
<sequence>GTSSCRGWYERLEFKSIERITHSRGKAFRLGELSLTLLLL</sequence>
<dbReference type="AlphaFoldDB" id="A0A6J4UPR8"/>
<proteinExistence type="predicted"/>